<dbReference type="InterPro" id="IPR007867">
    <property type="entry name" value="GMC_OxRtase_C"/>
</dbReference>
<dbReference type="EC" id="5.3.3.1" evidence="11"/>
<evidence type="ECO:0000259" key="19">
    <source>
        <dbReference type="Pfam" id="PF05199"/>
    </source>
</evidence>
<protein>
    <recommendedName>
        <fullName evidence="14">Cholesterol oxidase</fullName>
        <ecNumber evidence="13">1.1.3.6</ecNumber>
        <ecNumber evidence="11">5.3.3.1</ecNumber>
    </recommendedName>
    <alternativeName>
        <fullName evidence="15">Cholesterol isomerase</fullName>
    </alternativeName>
</protein>
<comment type="similarity">
    <text evidence="2">Belongs to the GMC oxidoreductase family.</text>
</comment>
<sequence length="1268" mass="138171">MSSKLYQRLSSECDDACSADASLGAPPRISKPVEALQYSYDCVVIGSGYGGSIAASRMARAGQSVCLLERGQERWPGEYPLTSKQALRQVRLSGHVGKPFSESTKVQCGNRDGMYHIVVGHGQTAVVANGLGGGSLINSNVFLEADAGTLAMEVWPPQIRNDPQCLEKYYQRVRRVLEPEPYPDDWPALHRTQVFREQAERLGVPKDRFRKVPQTTRFRPGRNACGVAMAPSTRSGHDTTGLNDGSKTTTLVTYLADAWNWGAELFSQCEVRHVEKVRDERGGYLVFFISHQRRQQQRGSGWQPPLRWVHARSAVFLGAGAIGTTEILLRSKAMGLCVSDTLGEGMSGNGDMLAFGYNTDRRVNAMASAQAARRDPVGPAINAAIDMRGQPGNPLDGFVIQEGAVPPALSPLLQPLLDVSSVLSGSSVPKNMRKRLARWKSRLRGPYACGAMQKTQVLLAMSHDSSQGRLRLENDEPLLQFQQGSGSDRVTRVRSLLAEAVEAVGGTPVYDPGYGVLGNHQVTVHPLGGATMSRDNTGAHGVTNHAGEVFSGTDTSATHRGLVVVDGAAVPAALGVNPLATISALAERAVDEYARTAGLVISKEHNGSIDFAAGPGRLPQRPLRQRHADAEKQPDPAAAPDGHSKQSPASAHGQPPSIAFTECMAGFVHASTSAAACAEADFAPSYRVAKLRGETARLLVQADVSEAPWRQHGVSGRQYSGSINGTFVCASLPGSPFMIRRGDLQIFQPAEAPPETSRFVYDFDMAGTDGRLVRFYGYKTVDASTSFSPVRLWKALTTLFVCITELNDQEAARREENGAQRRAAPAQGRVLAQGILRLGVRSFRKQLLGMEAAGDTIQDRTRNMSRFMRYFAGKALGHLLLPLQPLRYATTTTAAQAAYVNPTSPTRSYTIVASDGVQTVLHMWEPEPRVSADQPPVENLFMIPGASVDHQIFALPTIPLNAVNYFTRAGYRVFVTVHRIGLQDAGRGDGDSWTTYDARLDLRACIQFIRQFWSPAKLYTIAHCMGSVAFASGLLDGTIPADWIRGITCSQVFAHPVWSPSNVVKKASPVPLDRLYARLAGGWFDCRPGPCDRPVQRAINQLLRFYPDSARERCSSAACHRTTFLFGRCWAHENLNRATHDHIDRFFGGASMALMQMLMQMDGNVTGNAPGYKVLTGAENVERLRGIPIFLFSGEASDVLSPAATEKTYALLCSRFGLAAEGGGIQYRRKVFPGYGHLDCWMGRDAWRDVYPSVREEVDRVVRGVERR</sequence>
<dbReference type="GO" id="GO:0004769">
    <property type="term" value="F:steroid Delta-isomerase activity"/>
    <property type="evidence" value="ECO:0007669"/>
    <property type="project" value="UniProtKB-EC"/>
</dbReference>
<keyword evidence="21" id="KW-1185">Reference proteome</keyword>
<dbReference type="RefSeq" id="XP_043000507.1">
    <property type="nucleotide sequence ID" value="XM_043144572.1"/>
</dbReference>
<dbReference type="EMBL" id="CP072757">
    <property type="protein sequence ID" value="QUC22834.1"/>
    <property type="molecule type" value="Genomic_DNA"/>
</dbReference>
<feature type="compositionally biased region" description="Polar residues" evidence="16">
    <location>
        <begin position="232"/>
        <end position="242"/>
    </location>
</feature>
<evidence type="ECO:0000256" key="3">
    <source>
        <dbReference type="ARBA" id="ARBA00022548"/>
    </source>
</evidence>
<dbReference type="InterPro" id="IPR000172">
    <property type="entry name" value="GMC_OxRdtase_N"/>
</dbReference>
<dbReference type="GeneID" id="66067852"/>
<feature type="region of interest" description="Disordered" evidence="16">
    <location>
        <begin position="220"/>
        <end position="242"/>
    </location>
</feature>
<dbReference type="PANTHER" id="PTHR47470:SF1">
    <property type="entry name" value="FAD-DEPENDENT OXIDOREDUCTASE 2 FAD BINDING DOMAIN-CONTAINING PROTEIN"/>
    <property type="match status" value="1"/>
</dbReference>
<evidence type="ECO:0000256" key="14">
    <source>
        <dbReference type="ARBA" id="ARBA00049744"/>
    </source>
</evidence>
<keyword evidence="7" id="KW-0443">Lipid metabolism</keyword>
<evidence type="ECO:0000256" key="15">
    <source>
        <dbReference type="ARBA" id="ARBA00049778"/>
    </source>
</evidence>
<accession>A0A8E5HWD5</accession>
<dbReference type="PANTHER" id="PTHR47470">
    <property type="entry name" value="CHOLESTEROL OXIDASE"/>
    <property type="match status" value="1"/>
</dbReference>
<keyword evidence="5" id="KW-0274">FAD</keyword>
<feature type="domain" description="FAD-dependent oxidoreductase 2 FAD-binding" evidence="18">
    <location>
        <begin position="41"/>
        <end position="73"/>
    </location>
</feature>
<dbReference type="InterPro" id="IPR052542">
    <property type="entry name" value="Cholesterol_Oxidase"/>
</dbReference>
<evidence type="ECO:0000256" key="5">
    <source>
        <dbReference type="ARBA" id="ARBA00022827"/>
    </source>
</evidence>
<evidence type="ECO:0000256" key="4">
    <source>
        <dbReference type="ARBA" id="ARBA00022630"/>
    </source>
</evidence>
<feature type="domain" description="Glucose-methanol-choline oxidoreductase C-terminal" evidence="19">
    <location>
        <begin position="520"/>
        <end position="586"/>
    </location>
</feature>
<dbReference type="Pfam" id="PF00732">
    <property type="entry name" value="GMC_oxred_N"/>
    <property type="match status" value="1"/>
</dbReference>
<proteinExistence type="inferred from homology"/>
<keyword evidence="4" id="KW-0285">Flavoprotein</keyword>
<dbReference type="InterPro" id="IPR003953">
    <property type="entry name" value="FAD-dep_OxRdtase_2_FAD-bd"/>
</dbReference>
<gene>
    <name evidence="20" type="ORF">UV8b_07075</name>
</gene>
<evidence type="ECO:0000256" key="8">
    <source>
        <dbReference type="ARBA" id="ARBA00023166"/>
    </source>
</evidence>
<evidence type="ECO:0000256" key="13">
    <source>
        <dbReference type="ARBA" id="ARBA00049723"/>
    </source>
</evidence>
<dbReference type="Gene3D" id="3.40.50.1820">
    <property type="entry name" value="alpha/beta hydrolase"/>
    <property type="match status" value="1"/>
</dbReference>
<keyword evidence="8" id="KW-1207">Sterol metabolism</keyword>
<dbReference type="InterPro" id="IPR029058">
    <property type="entry name" value="AB_hydrolase_fold"/>
</dbReference>
<dbReference type="OrthoDB" id="9974421at2759"/>
<dbReference type="Pfam" id="PF05199">
    <property type="entry name" value="GMC_oxred_C"/>
    <property type="match status" value="1"/>
</dbReference>
<keyword evidence="6" id="KW-0560">Oxidoreductase</keyword>
<evidence type="ECO:0000256" key="2">
    <source>
        <dbReference type="ARBA" id="ARBA00010790"/>
    </source>
</evidence>
<dbReference type="PRINTS" id="PR00411">
    <property type="entry name" value="PNDRDTASEI"/>
</dbReference>
<dbReference type="AlphaFoldDB" id="A0A8E5HWD5"/>
<dbReference type="EC" id="1.1.3.6" evidence="13"/>
<dbReference type="Gene3D" id="3.50.50.60">
    <property type="entry name" value="FAD/NAD(P)-binding domain"/>
    <property type="match status" value="3"/>
</dbReference>
<dbReference type="GO" id="GO:0016995">
    <property type="term" value="F:cholesterol oxidase activity"/>
    <property type="evidence" value="ECO:0007669"/>
    <property type="project" value="UniProtKB-EC"/>
</dbReference>
<evidence type="ECO:0000256" key="9">
    <source>
        <dbReference type="ARBA" id="ARBA00023221"/>
    </source>
</evidence>
<evidence type="ECO:0000313" key="21">
    <source>
        <dbReference type="Proteomes" id="UP000027002"/>
    </source>
</evidence>
<evidence type="ECO:0000259" key="17">
    <source>
        <dbReference type="Pfam" id="PF00732"/>
    </source>
</evidence>
<evidence type="ECO:0000256" key="12">
    <source>
        <dbReference type="ARBA" id="ARBA00049645"/>
    </source>
</evidence>
<dbReference type="SUPFAM" id="SSF51905">
    <property type="entry name" value="FAD/NAD(P)-binding domain"/>
    <property type="match status" value="1"/>
</dbReference>
<dbReference type="GO" id="GO:0050660">
    <property type="term" value="F:flavin adenine dinucleotide binding"/>
    <property type="evidence" value="ECO:0007669"/>
    <property type="project" value="InterPro"/>
</dbReference>
<dbReference type="InterPro" id="IPR036188">
    <property type="entry name" value="FAD/NAD-bd_sf"/>
</dbReference>
<evidence type="ECO:0000256" key="6">
    <source>
        <dbReference type="ARBA" id="ARBA00023002"/>
    </source>
</evidence>
<evidence type="ECO:0000256" key="1">
    <source>
        <dbReference type="ARBA" id="ARBA00001974"/>
    </source>
</evidence>
<evidence type="ECO:0000259" key="18">
    <source>
        <dbReference type="Pfam" id="PF00890"/>
    </source>
</evidence>
<evidence type="ECO:0000256" key="16">
    <source>
        <dbReference type="SAM" id="MobiDB-lite"/>
    </source>
</evidence>
<comment type="cofactor">
    <cofactor evidence="1">
        <name>FAD</name>
        <dbReference type="ChEBI" id="CHEBI:57692"/>
    </cofactor>
</comment>
<evidence type="ECO:0000256" key="10">
    <source>
        <dbReference type="ARBA" id="ARBA00023235"/>
    </source>
</evidence>
<evidence type="ECO:0000256" key="11">
    <source>
        <dbReference type="ARBA" id="ARBA00038856"/>
    </source>
</evidence>
<name>A0A8E5HWD5_USTVR</name>
<keyword evidence="3" id="KW-0153">Cholesterol metabolism</keyword>
<evidence type="ECO:0000256" key="7">
    <source>
        <dbReference type="ARBA" id="ARBA00023098"/>
    </source>
</evidence>
<dbReference type="GO" id="GO:0008203">
    <property type="term" value="P:cholesterol metabolic process"/>
    <property type="evidence" value="ECO:0007669"/>
    <property type="project" value="UniProtKB-KW"/>
</dbReference>
<dbReference type="Proteomes" id="UP000027002">
    <property type="component" value="Chromosome 5"/>
</dbReference>
<dbReference type="SUPFAM" id="SSF53474">
    <property type="entry name" value="alpha/beta-Hydrolases"/>
    <property type="match status" value="1"/>
</dbReference>
<dbReference type="KEGG" id="uvi:66067852"/>
<reference evidence="20" key="1">
    <citation type="submission" date="2020-03" db="EMBL/GenBank/DDBJ databases">
        <title>A mixture of massive structural variations and highly conserved coding sequences in Ustilaginoidea virens genome.</title>
        <authorList>
            <person name="Zhang K."/>
            <person name="Zhao Z."/>
            <person name="Zhang Z."/>
            <person name="Li Y."/>
            <person name="Hsiang T."/>
            <person name="Sun W."/>
        </authorList>
    </citation>
    <scope>NUCLEOTIDE SEQUENCE</scope>
    <source>
        <strain evidence="20">UV-8b</strain>
    </source>
</reference>
<evidence type="ECO:0000313" key="20">
    <source>
        <dbReference type="EMBL" id="QUC22834.1"/>
    </source>
</evidence>
<feature type="region of interest" description="Disordered" evidence="16">
    <location>
        <begin position="611"/>
        <end position="655"/>
    </location>
</feature>
<feature type="domain" description="Glucose-methanol-choline oxidoreductase N-terminal" evidence="17">
    <location>
        <begin position="121"/>
        <end position="331"/>
    </location>
</feature>
<keyword evidence="9" id="KW-0753">Steroid metabolism</keyword>
<keyword evidence="10" id="KW-0413">Isomerase</keyword>
<organism evidence="20 21">
    <name type="scientific">Ustilaginoidea virens</name>
    <name type="common">Rice false smut fungus</name>
    <name type="synonym">Villosiclava virens</name>
    <dbReference type="NCBI Taxonomy" id="1159556"/>
    <lineage>
        <taxon>Eukaryota</taxon>
        <taxon>Fungi</taxon>
        <taxon>Dikarya</taxon>
        <taxon>Ascomycota</taxon>
        <taxon>Pezizomycotina</taxon>
        <taxon>Sordariomycetes</taxon>
        <taxon>Hypocreomycetidae</taxon>
        <taxon>Hypocreales</taxon>
        <taxon>Clavicipitaceae</taxon>
        <taxon>Ustilaginoidea</taxon>
    </lineage>
</organism>
<dbReference type="Pfam" id="PF00890">
    <property type="entry name" value="FAD_binding_2"/>
    <property type="match status" value="1"/>
</dbReference>
<comment type="pathway">
    <text evidence="12">Steroid metabolism; cholesterol degradation.</text>
</comment>